<proteinExistence type="predicted"/>
<dbReference type="PANTHER" id="PTHR12307">
    <property type="entry name" value="PROTEIN PHOSPHATASE 1 REGULATORY SUBUNIT"/>
    <property type="match status" value="1"/>
</dbReference>
<dbReference type="eggNOG" id="KOG3986">
    <property type="taxonomic scope" value="Eukaryota"/>
</dbReference>
<feature type="compositionally biased region" description="Low complexity" evidence="1">
    <location>
        <begin position="317"/>
        <end position="327"/>
    </location>
</feature>
<dbReference type="InterPro" id="IPR005036">
    <property type="entry name" value="CBM21_dom"/>
</dbReference>
<feature type="region of interest" description="Disordered" evidence="1">
    <location>
        <begin position="307"/>
        <end position="345"/>
    </location>
</feature>
<evidence type="ECO:0000313" key="3">
    <source>
        <dbReference type="EMBL" id="CCC70384.1"/>
    </source>
</evidence>
<dbReference type="GO" id="GO:0008157">
    <property type="term" value="F:protein phosphatase 1 binding"/>
    <property type="evidence" value="ECO:0007669"/>
    <property type="project" value="TreeGrafter"/>
</dbReference>
<evidence type="ECO:0000313" key="4">
    <source>
        <dbReference type="Proteomes" id="UP000001640"/>
    </source>
</evidence>
<reference evidence="3 4" key="1">
    <citation type="journal article" date="2011" name="Proc. Natl. Acad. Sci. U.S.A.">
        <title>Evolutionary erosion of yeast sex chromosomes by mating-type switching accidents.</title>
        <authorList>
            <person name="Gordon J.L."/>
            <person name="Armisen D."/>
            <person name="Proux-Wera E."/>
            <person name="Oheigeartaigh S.S."/>
            <person name="Byrne K.P."/>
            <person name="Wolfe K.H."/>
        </authorList>
    </citation>
    <scope>NUCLEOTIDE SEQUENCE [LARGE SCALE GENOMIC DNA]</scope>
    <source>
        <strain evidence="4">ATCC 76901 / BCRC 22586 / CBS 4309 / NBRC 1992 / NRRL Y-12630</strain>
    </source>
</reference>
<reference key="2">
    <citation type="submission" date="2011-08" db="EMBL/GenBank/DDBJ databases">
        <title>Genome sequence of Naumovozyma castellii.</title>
        <authorList>
            <person name="Gordon J.L."/>
            <person name="Armisen D."/>
            <person name="Proux-Wera E."/>
            <person name="OhEigeartaigh S.S."/>
            <person name="Byrne K.P."/>
            <person name="Wolfe K.H."/>
        </authorList>
    </citation>
    <scope>NUCLEOTIDE SEQUENCE</scope>
    <source>
        <strain>Type strain:CBS 4309</strain>
    </source>
</reference>
<dbReference type="Pfam" id="PF03370">
    <property type="entry name" value="CBM_21"/>
    <property type="match status" value="1"/>
</dbReference>
<dbReference type="GO" id="GO:0000164">
    <property type="term" value="C:protein phosphatase type 1 complex"/>
    <property type="evidence" value="ECO:0007669"/>
    <property type="project" value="TreeGrafter"/>
</dbReference>
<feature type="region of interest" description="Disordered" evidence="1">
    <location>
        <begin position="1"/>
        <end position="41"/>
    </location>
</feature>
<dbReference type="OMA" id="KSKRFQN"/>
<evidence type="ECO:0000259" key="2">
    <source>
        <dbReference type="PROSITE" id="PS51159"/>
    </source>
</evidence>
<dbReference type="GO" id="GO:0005979">
    <property type="term" value="P:regulation of glycogen biosynthetic process"/>
    <property type="evidence" value="ECO:0007669"/>
    <property type="project" value="TreeGrafter"/>
</dbReference>
<dbReference type="GeneID" id="96904013"/>
<dbReference type="InterPro" id="IPR050782">
    <property type="entry name" value="PP1_regulatory_subunit_3"/>
</dbReference>
<feature type="compositionally biased region" description="Basic and acidic residues" evidence="1">
    <location>
        <begin position="329"/>
        <end position="345"/>
    </location>
</feature>
<feature type="domain" description="CBM21" evidence="2">
    <location>
        <begin position="442"/>
        <end position="557"/>
    </location>
</feature>
<dbReference type="KEGG" id="ncs:NCAS_0E03140"/>
<dbReference type="Gene3D" id="2.60.40.2440">
    <property type="entry name" value="Carbohydrate binding type-21 domain"/>
    <property type="match status" value="1"/>
</dbReference>
<dbReference type="PANTHER" id="PTHR12307:SF36">
    <property type="entry name" value="GLYCOGEN-BINDING SUBUNIT 76A"/>
    <property type="match status" value="1"/>
</dbReference>
<dbReference type="FunCoup" id="G0VFW5">
    <property type="interactions" value="155"/>
</dbReference>
<dbReference type="InterPro" id="IPR038175">
    <property type="entry name" value="CBM21_dom_sf"/>
</dbReference>
<protein>
    <recommendedName>
        <fullName evidence="2">CBM21 domain-containing protein</fullName>
    </recommendedName>
</protein>
<dbReference type="OrthoDB" id="1881at2759"/>
<dbReference type="PROSITE" id="PS51159">
    <property type="entry name" value="CBM21"/>
    <property type="match status" value="1"/>
</dbReference>
<feature type="compositionally biased region" description="Basic and acidic residues" evidence="1">
    <location>
        <begin position="18"/>
        <end position="31"/>
    </location>
</feature>
<dbReference type="STRING" id="1064592.G0VFW5"/>
<dbReference type="EMBL" id="HE576756">
    <property type="protein sequence ID" value="CCC70384.1"/>
    <property type="molecule type" value="Genomic_DNA"/>
</dbReference>
<organism evidence="3 4">
    <name type="scientific">Naumovozyma castellii</name>
    <name type="common">Yeast</name>
    <name type="synonym">Saccharomyces castellii</name>
    <dbReference type="NCBI Taxonomy" id="27288"/>
    <lineage>
        <taxon>Eukaryota</taxon>
        <taxon>Fungi</taxon>
        <taxon>Dikarya</taxon>
        <taxon>Ascomycota</taxon>
        <taxon>Saccharomycotina</taxon>
        <taxon>Saccharomycetes</taxon>
        <taxon>Saccharomycetales</taxon>
        <taxon>Saccharomycetaceae</taxon>
        <taxon>Naumovozyma</taxon>
    </lineage>
</organism>
<dbReference type="RefSeq" id="XP_003676741.1">
    <property type="nucleotide sequence ID" value="XM_003676693.1"/>
</dbReference>
<gene>
    <name evidence="3" type="primary">NCAS0E03140</name>
    <name evidence="3" type="ordered locus">NCAS_0E03140</name>
</gene>
<keyword evidence="4" id="KW-1185">Reference proteome</keyword>
<sequence>MYIKAENRKNVLPPPIETKAEKDKRGSDTHHGHNSKSHIIDEVIENKDEHEDFSHDANAECSSPTFEEFTHMTNKIGGERKTSLNSLNSMDFLYKPQRVTQMNVDKFPEEEVKRNTDLNKNIRLVTSGSVAKDEEETGREYMSPIDLPEISPRSTIQSSEFIQNNKTQEGVDERYDGITPLSPIYKKSGELLKSSLKRRSKSLPSTSEILQKSLRFENDAMEMVRSKSVHFDQKAPVKYFREDESPSTVNMMAEFDNLLNLMHKPVNRVFEYGDKELAALGLDKVGDTAVNKGAETKLRKSKRFQNVIKDKKKDNDANGNANGNDNDNINDRENNKKKIKNEDSENEIRRVSDAIADNLKINTKKNNKIVTNPYSNSKRMNVITHTKVVGLYNINFPILSNKNPKSLKLNIFIKLSKDKKCFLQEVTLHIEKENPLKRLLPANGSNSEFGQGSIIQRSTRLITGKILVKNIFYDKRVIVRYTWNDWRTVHDVECIWVSDGDGIVPGTNMDVFRFLIDDANKLEARAKLEFCIQYTARNDTERLEYWDNNDGKNYKVGVIMNGFTNPFALN</sequence>
<dbReference type="Proteomes" id="UP000001640">
    <property type="component" value="Chromosome 5"/>
</dbReference>
<accession>G0VFW5</accession>
<dbReference type="HOGENOM" id="CLU_017894_0_0_1"/>
<evidence type="ECO:0000256" key="1">
    <source>
        <dbReference type="SAM" id="MobiDB-lite"/>
    </source>
</evidence>
<dbReference type="InParanoid" id="G0VFW5"/>
<dbReference type="GO" id="GO:2001069">
    <property type="term" value="F:glycogen binding"/>
    <property type="evidence" value="ECO:0007669"/>
    <property type="project" value="TreeGrafter"/>
</dbReference>
<dbReference type="AlphaFoldDB" id="G0VFW5"/>
<name>G0VFW5_NAUCA</name>